<dbReference type="InterPro" id="IPR036514">
    <property type="entry name" value="SGNH_hydro_sf"/>
</dbReference>
<dbReference type="InterPro" id="IPR001087">
    <property type="entry name" value="GDSL"/>
</dbReference>
<dbReference type="RefSeq" id="WP_170152734.1">
    <property type="nucleotide sequence ID" value="NZ_RKRK01000002.1"/>
</dbReference>
<keyword evidence="2" id="KW-1185">Reference proteome</keyword>
<organism evidence="1 2">
    <name type="scientific">Abyssicoccus albus</name>
    <dbReference type="NCBI Taxonomy" id="1817405"/>
    <lineage>
        <taxon>Bacteria</taxon>
        <taxon>Bacillati</taxon>
        <taxon>Bacillota</taxon>
        <taxon>Bacilli</taxon>
        <taxon>Bacillales</taxon>
        <taxon>Abyssicoccaceae</taxon>
    </lineage>
</organism>
<dbReference type="PANTHER" id="PTHR30383">
    <property type="entry name" value="THIOESTERASE 1/PROTEASE 1/LYSOPHOSPHOLIPASE L1"/>
    <property type="match status" value="1"/>
</dbReference>
<dbReference type="InterPro" id="IPR051532">
    <property type="entry name" value="Ester_Hydrolysis_Enzymes"/>
</dbReference>
<dbReference type="GO" id="GO:0016788">
    <property type="term" value="F:hydrolase activity, acting on ester bonds"/>
    <property type="evidence" value="ECO:0007669"/>
    <property type="project" value="InterPro"/>
</dbReference>
<evidence type="ECO:0000313" key="2">
    <source>
        <dbReference type="Proteomes" id="UP000277108"/>
    </source>
</evidence>
<comment type="caution">
    <text evidence="1">The sequence shown here is derived from an EMBL/GenBank/DDBJ whole genome shotgun (WGS) entry which is preliminary data.</text>
</comment>
<dbReference type="Pfam" id="PF00657">
    <property type="entry name" value="Lipase_GDSL"/>
    <property type="match status" value="1"/>
</dbReference>
<dbReference type="SUPFAM" id="SSF52266">
    <property type="entry name" value="SGNH hydrolase"/>
    <property type="match status" value="1"/>
</dbReference>
<name>A0A3N5BM45_9BACL</name>
<sequence>MFNLFTKRNKPHQISTTEQMNLLIFGDSITETASMDDDGSNYKEGVRSNWPKWLLQDISFKSVRNMAKAGATYKDRENVPLRKNMSVQVNSAIKMKYPADMIIIAMGTNDGFATGNFETAMNKPTLESLDRSNLYEALRWSFWTIQSEPMYANAEKFVALPIQRADREVLPCLHEAISVMSKRYGFQVIDMTTESQIIREFEVWDEEGRDLYDGLHPNVQGQQKMANVFKKHINHLISK</sequence>
<dbReference type="CDD" id="cd00229">
    <property type="entry name" value="SGNH_hydrolase"/>
    <property type="match status" value="1"/>
</dbReference>
<dbReference type="Gene3D" id="3.40.50.1110">
    <property type="entry name" value="SGNH hydrolase"/>
    <property type="match status" value="1"/>
</dbReference>
<reference evidence="1 2" key="1">
    <citation type="submission" date="2018-11" db="EMBL/GenBank/DDBJ databases">
        <title>Genomic Encyclopedia of Type Strains, Phase IV (KMG-IV): sequencing the most valuable type-strain genomes for metagenomic binning, comparative biology and taxonomic classification.</title>
        <authorList>
            <person name="Goeker M."/>
        </authorList>
    </citation>
    <scope>NUCLEOTIDE SEQUENCE [LARGE SCALE GENOMIC DNA]</scope>
    <source>
        <strain evidence="1 2">DSM 29158</strain>
    </source>
</reference>
<accession>A0A3N5BM45</accession>
<proteinExistence type="predicted"/>
<dbReference type="EMBL" id="RKRK01000002">
    <property type="protein sequence ID" value="RPF57639.1"/>
    <property type="molecule type" value="Genomic_DNA"/>
</dbReference>
<dbReference type="Proteomes" id="UP000277108">
    <property type="component" value="Unassembled WGS sequence"/>
</dbReference>
<evidence type="ECO:0000313" key="1">
    <source>
        <dbReference type="EMBL" id="RPF57639.1"/>
    </source>
</evidence>
<protein>
    <submittedName>
        <fullName evidence="1">Lysophospholipase L1-like esterase</fullName>
    </submittedName>
</protein>
<gene>
    <name evidence="1" type="ORF">EDD62_0268</name>
</gene>
<dbReference type="AlphaFoldDB" id="A0A3N5BM45"/>